<protein>
    <submittedName>
        <fullName evidence="1">Band 7-like protein</fullName>
    </submittedName>
</protein>
<dbReference type="EMBL" id="MT234338">
    <property type="protein sequence ID" value="QIW87246.1"/>
    <property type="molecule type" value="Genomic_DNA"/>
</dbReference>
<evidence type="ECO:0000313" key="2">
    <source>
        <dbReference type="Proteomes" id="UP000671973"/>
    </source>
</evidence>
<evidence type="ECO:0000313" key="1">
    <source>
        <dbReference type="EMBL" id="QIW87246.1"/>
    </source>
</evidence>
<name>A0A858MR43_9CAUD</name>
<gene>
    <name evidence="1" type="ORF">Ab1vBOLIVR1_gp51c</name>
</gene>
<keyword evidence="2" id="KW-1185">Reference proteome</keyword>
<reference evidence="1 2" key="1">
    <citation type="submission" date="2020-03" db="EMBL/GenBank/DDBJ databases">
        <authorList>
            <person name="Holtappels D."/>
            <person name="Bomans J.P.J."/>
            <person name="Lavigne R."/>
            <person name="Wagemans J."/>
        </authorList>
    </citation>
    <scope>NUCLEOTIDE SEQUENCE [LARGE SCALE GENOMIC DNA]</scope>
    <source>
        <strain evidence="1 2">OLIVR1</strain>
    </source>
</reference>
<organism evidence="1 2">
    <name type="scientific">Agrobacterium phage OLIVR1</name>
    <dbReference type="NCBI Taxonomy" id="2723769"/>
    <lineage>
        <taxon>Viruses</taxon>
        <taxon>Duplodnaviria</taxon>
        <taxon>Heunggongvirae</taxon>
        <taxon>Uroviricota</taxon>
        <taxon>Caudoviricetes</taxon>
        <taxon>Schitoviridae</taxon>
        <taxon>Oliverunavirus</taxon>
        <taxon>Oliverunavirus OLIVR1</taxon>
    </lineage>
</organism>
<proteinExistence type="predicted"/>
<accession>A0A858MR43</accession>
<sequence>MAVVALALLFLDIRFPELPTAICRQCRVMLRIHSLTNPNGIRNVPDPDGNDLDFVAFVGLDLFQHVLMVVTDEGFFVEITSFYIIHRCICGYFLWFSHYLSPYLSNLLGNLIRRSGNQKGYLVRWQVQKWNSRSGNECSWEFSIPLLSFCKLNQVRRLLDGIVLGTESSSFSFALHPNSMGRGISLCPLDSGSSVGIGNRCTVIDFRLLFSNFSLHLGVDVPLIAVRQREVLDLSREDFNGTINVADTLGEFLTKLFTLLDCCVGSELAEYSFEGLADATCDHLADSILNRAITAIYGKHVIITGLRTVGDGNTMHGRCLAVLGVSLDFIEGDRLVTQGDVHG</sequence>
<dbReference type="Proteomes" id="UP000671973">
    <property type="component" value="Segment"/>
</dbReference>